<proteinExistence type="predicted"/>
<name>A0A4Y7RXX1_9FIRM</name>
<reference evidence="1 2" key="1">
    <citation type="journal article" date="2018" name="Environ. Microbiol.">
        <title>Novel energy conservation strategies and behaviour of Pelotomaculum schinkii driving syntrophic propionate catabolism.</title>
        <authorList>
            <person name="Hidalgo-Ahumada C.A.P."/>
            <person name="Nobu M.K."/>
            <person name="Narihiro T."/>
            <person name="Tamaki H."/>
            <person name="Liu W.T."/>
            <person name="Kamagata Y."/>
            <person name="Stams A.J.M."/>
            <person name="Imachi H."/>
            <person name="Sousa D.Z."/>
        </authorList>
    </citation>
    <scope>NUCLEOTIDE SEQUENCE [LARGE SCALE GENOMIC DNA]</scope>
    <source>
        <strain evidence="1 2">MGP</strain>
    </source>
</reference>
<dbReference type="EMBL" id="QFFZ01000003">
    <property type="protein sequence ID" value="TEB13147.1"/>
    <property type="molecule type" value="Genomic_DNA"/>
</dbReference>
<evidence type="ECO:0000313" key="1">
    <source>
        <dbReference type="EMBL" id="TEB13147.1"/>
    </source>
</evidence>
<sequence>MALIIGGLNIELQSGGIFNYGEIAINCARSNIHQEADANSFCVGDGSFFYGTTDQPSVSVNGVITDIIDGDAAKTVKEFAGF</sequence>
<dbReference type="Proteomes" id="UP000297597">
    <property type="component" value="Unassembled WGS sequence"/>
</dbReference>
<dbReference type="AlphaFoldDB" id="A0A4Y7RXX1"/>
<keyword evidence="2" id="KW-1185">Reference proteome</keyword>
<comment type="caution">
    <text evidence="1">The sequence shown here is derived from an EMBL/GenBank/DDBJ whole genome shotgun (WGS) entry which is preliminary data.</text>
</comment>
<organism evidence="1 2">
    <name type="scientific">Pelotomaculum propionicicum</name>
    <dbReference type="NCBI Taxonomy" id="258475"/>
    <lineage>
        <taxon>Bacteria</taxon>
        <taxon>Bacillati</taxon>
        <taxon>Bacillota</taxon>
        <taxon>Clostridia</taxon>
        <taxon>Eubacteriales</taxon>
        <taxon>Desulfotomaculaceae</taxon>
        <taxon>Pelotomaculum</taxon>
    </lineage>
</organism>
<protein>
    <submittedName>
        <fullName evidence="1">Uncharacterized protein</fullName>
    </submittedName>
</protein>
<gene>
    <name evidence="1" type="ORF">Pmgp_00443</name>
</gene>
<accession>A0A4Y7RXX1</accession>
<evidence type="ECO:0000313" key="2">
    <source>
        <dbReference type="Proteomes" id="UP000297597"/>
    </source>
</evidence>